<organism evidence="3 4">
    <name type="scientific">Akkermansia muciniphila</name>
    <dbReference type="NCBI Taxonomy" id="239935"/>
    <lineage>
        <taxon>Bacteria</taxon>
        <taxon>Pseudomonadati</taxon>
        <taxon>Verrucomicrobiota</taxon>
        <taxon>Verrucomicrobiia</taxon>
        <taxon>Verrucomicrobiales</taxon>
        <taxon>Akkermansiaceae</taxon>
        <taxon>Akkermansia</taxon>
    </lineage>
</organism>
<evidence type="ECO:0000259" key="2">
    <source>
        <dbReference type="Pfam" id="PF02540"/>
    </source>
</evidence>
<dbReference type="EMBL" id="PJKA01000012">
    <property type="protein sequence ID" value="PNC17645.1"/>
    <property type="molecule type" value="Genomic_DNA"/>
</dbReference>
<dbReference type="RefSeq" id="WP_102714246.1">
    <property type="nucleotide sequence ID" value="NZ_PJKA01000012.1"/>
</dbReference>
<dbReference type="PANTHER" id="PTHR43169:SF2">
    <property type="entry name" value="NAD_GMP SYNTHASE DOMAIN-CONTAINING PROTEIN"/>
    <property type="match status" value="1"/>
</dbReference>
<dbReference type="SUPFAM" id="SSF52402">
    <property type="entry name" value="Adenine nucleotide alpha hydrolases-like"/>
    <property type="match status" value="1"/>
</dbReference>
<evidence type="ECO:0000256" key="1">
    <source>
        <dbReference type="PIRSR" id="PIRSR006661-1"/>
    </source>
</evidence>
<dbReference type="GO" id="GO:0006163">
    <property type="term" value="P:purine nucleotide metabolic process"/>
    <property type="evidence" value="ECO:0007669"/>
    <property type="project" value="UniProtKB-ARBA"/>
</dbReference>
<sequence>MTPPPQTPFERLRSVLLPRERIAVALSGGLDSSVLLAAAAKVLGPDRCLALTAQTPYVMEEEMRDSTELCLSLKVRQEKLTLPIPASITDNPPLRCYLCKHALFSALKTRAGETGFPLLADGSNTDDLGDYRPGRKALQELGILTPFLEAAMGKADIRQLARELGLPESVSGKPAYACLLTRLEHNRHVTEAMLRRVDMAETFLRSLGLKGCRVRVHGDDLARIELPETERRLFRDAELAGPVAHRLRELGFRHITLDLEGYSRGSMNEPS</sequence>
<dbReference type="GO" id="GO:0016783">
    <property type="term" value="F:sulfurtransferase activity"/>
    <property type="evidence" value="ECO:0007669"/>
    <property type="project" value="InterPro"/>
</dbReference>
<name>A0A2N8HCM9_9BACT</name>
<dbReference type="InterPro" id="IPR022310">
    <property type="entry name" value="NAD/GMP_synthase"/>
</dbReference>
<reference evidence="3 4" key="1">
    <citation type="journal article" date="2017" name="BMC Genomics">
        <title>Genome sequencing of 39 Akkermansia muciniphila isolates reveals its population structure, genomic and functional diverisity, and global distribution in mammalian gut microbiotas.</title>
        <authorList>
            <person name="Guo X."/>
            <person name="Li S."/>
            <person name="Zhang J."/>
            <person name="Wu F."/>
            <person name="Li X."/>
            <person name="Wu D."/>
            <person name="Zhang M."/>
            <person name="Ou Z."/>
            <person name="Jie Z."/>
            <person name="Yan Q."/>
            <person name="Li P."/>
            <person name="Yi J."/>
            <person name="Peng Y."/>
        </authorList>
    </citation>
    <scope>NUCLEOTIDE SEQUENCE [LARGE SCALE GENOMIC DNA]</scope>
    <source>
        <strain evidence="3 4">GP24</strain>
    </source>
</reference>
<dbReference type="AlphaFoldDB" id="A0A2N8HCM9"/>
<dbReference type="PIRSF" id="PIRSF006661">
    <property type="entry name" value="PP-lp_UCP006661"/>
    <property type="match status" value="1"/>
</dbReference>
<feature type="active site" description="Nucleophile and sulfur donor" evidence="1">
    <location>
        <position position="178"/>
    </location>
</feature>
<proteinExistence type="predicted"/>
<dbReference type="NCBIfam" id="TIGR00268">
    <property type="entry name" value="ATP-dependent sacrificial sulfur transferase LarE"/>
    <property type="match status" value="1"/>
</dbReference>
<dbReference type="CDD" id="cd01990">
    <property type="entry name" value="LarE-like"/>
    <property type="match status" value="1"/>
</dbReference>
<dbReference type="OrthoDB" id="9776919at2"/>
<evidence type="ECO:0000313" key="3">
    <source>
        <dbReference type="EMBL" id="PNC17645.1"/>
    </source>
</evidence>
<dbReference type="Proteomes" id="UP000236000">
    <property type="component" value="Unassembled WGS sequence"/>
</dbReference>
<protein>
    <submittedName>
        <fullName evidence="3">TIGR00268 family protein</fullName>
    </submittedName>
</protein>
<dbReference type="InterPro" id="IPR052188">
    <property type="entry name" value="Ni-pincer_cofactor_biosynth"/>
</dbReference>
<dbReference type="Pfam" id="PF02540">
    <property type="entry name" value="NAD_synthase"/>
    <property type="match status" value="1"/>
</dbReference>
<evidence type="ECO:0000313" key="4">
    <source>
        <dbReference type="Proteomes" id="UP000236000"/>
    </source>
</evidence>
<dbReference type="InterPro" id="IPR014729">
    <property type="entry name" value="Rossmann-like_a/b/a_fold"/>
</dbReference>
<dbReference type="Gene3D" id="3.40.50.620">
    <property type="entry name" value="HUPs"/>
    <property type="match status" value="1"/>
</dbReference>
<comment type="caution">
    <text evidence="3">The sequence shown here is derived from an EMBL/GenBank/DDBJ whole genome shotgun (WGS) entry which is preliminary data.</text>
</comment>
<gene>
    <name evidence="3" type="ORF">CXU22_07785</name>
</gene>
<dbReference type="PANTHER" id="PTHR43169">
    <property type="entry name" value="EXSB FAMILY PROTEIN"/>
    <property type="match status" value="1"/>
</dbReference>
<dbReference type="InterPro" id="IPR005232">
    <property type="entry name" value="LarE"/>
</dbReference>
<feature type="domain" description="NAD/GMP synthase" evidence="2">
    <location>
        <begin position="21"/>
        <end position="81"/>
    </location>
</feature>
<accession>A0A2N8HCM9</accession>